<keyword evidence="1" id="KW-0812">Transmembrane</keyword>
<feature type="transmembrane region" description="Helical" evidence="1">
    <location>
        <begin position="12"/>
        <end position="34"/>
    </location>
</feature>
<reference evidence="2 3" key="1">
    <citation type="submission" date="2020-08" db="EMBL/GenBank/DDBJ databases">
        <title>Sequencing the genomes of 1000 actinobacteria strains.</title>
        <authorList>
            <person name="Klenk H.-P."/>
        </authorList>
    </citation>
    <scope>NUCLEOTIDE SEQUENCE [LARGE SCALE GENOMIC DNA]</scope>
    <source>
        <strain evidence="2 3">DSM 11053</strain>
    </source>
</reference>
<feature type="transmembrane region" description="Helical" evidence="1">
    <location>
        <begin position="110"/>
        <end position="128"/>
    </location>
</feature>
<feature type="transmembrane region" description="Helical" evidence="1">
    <location>
        <begin position="77"/>
        <end position="98"/>
    </location>
</feature>
<accession>A0A7W5JVX6</accession>
<feature type="transmembrane region" description="Helical" evidence="1">
    <location>
        <begin position="49"/>
        <end position="72"/>
    </location>
</feature>
<dbReference type="AlphaFoldDB" id="A0A7W5JVX6"/>
<gene>
    <name evidence="2" type="ORF">FHX39_002134</name>
</gene>
<evidence type="ECO:0000256" key="1">
    <source>
        <dbReference type="SAM" id="Phobius"/>
    </source>
</evidence>
<dbReference type="RefSeq" id="WP_183338249.1">
    <property type="nucleotide sequence ID" value="NZ_JACHZG010000001.1"/>
</dbReference>
<sequence>MLRGQSLAGGPLLIVIGEALLVLCSLSYLVWWTITFRPSGRTPGGGGPFLAGAVLGGVGGLALLAVAIAALLPRASWLALGATVVGGVLVGALLVHVTSSVAHRQLTTELPLIIVWTTMQLAAGVTLRTAGVLAAPAASAWILATAVATLVGLACYLVFYRLAPAPAYWVGMVPLALDGVVAAVLAVIVTVARAPSL</sequence>
<comment type="caution">
    <text evidence="2">The sequence shown here is derived from an EMBL/GenBank/DDBJ whole genome shotgun (WGS) entry which is preliminary data.</text>
</comment>
<keyword evidence="3" id="KW-1185">Reference proteome</keyword>
<keyword evidence="1" id="KW-0472">Membrane</keyword>
<evidence type="ECO:0000313" key="3">
    <source>
        <dbReference type="Proteomes" id="UP000565572"/>
    </source>
</evidence>
<dbReference type="Proteomes" id="UP000565572">
    <property type="component" value="Unassembled WGS sequence"/>
</dbReference>
<feature type="transmembrane region" description="Helical" evidence="1">
    <location>
        <begin position="168"/>
        <end position="192"/>
    </location>
</feature>
<name>A0A7W5JVX6_9ACTN</name>
<organism evidence="2 3">
    <name type="scientific">Microlunatus antarcticus</name>
    <dbReference type="NCBI Taxonomy" id="53388"/>
    <lineage>
        <taxon>Bacteria</taxon>
        <taxon>Bacillati</taxon>
        <taxon>Actinomycetota</taxon>
        <taxon>Actinomycetes</taxon>
        <taxon>Propionibacteriales</taxon>
        <taxon>Propionibacteriaceae</taxon>
        <taxon>Microlunatus</taxon>
    </lineage>
</organism>
<feature type="transmembrane region" description="Helical" evidence="1">
    <location>
        <begin position="140"/>
        <end position="162"/>
    </location>
</feature>
<protein>
    <submittedName>
        <fullName evidence="2">Uncharacterized protein</fullName>
    </submittedName>
</protein>
<evidence type="ECO:0000313" key="2">
    <source>
        <dbReference type="EMBL" id="MBB3327190.1"/>
    </source>
</evidence>
<proteinExistence type="predicted"/>
<keyword evidence="1" id="KW-1133">Transmembrane helix</keyword>
<dbReference type="EMBL" id="JACHZG010000001">
    <property type="protein sequence ID" value="MBB3327190.1"/>
    <property type="molecule type" value="Genomic_DNA"/>
</dbReference>